<dbReference type="InterPro" id="IPR001190">
    <property type="entry name" value="SRCR"/>
</dbReference>
<feature type="domain" description="SRCR" evidence="3">
    <location>
        <begin position="1"/>
        <end position="100"/>
    </location>
</feature>
<reference evidence="5" key="1">
    <citation type="journal article" date="2015" name="Nat. Genet.">
        <title>The genome and transcriptome of the zoonotic hookworm Ancylostoma ceylanicum identify infection-specific gene families.</title>
        <authorList>
            <person name="Schwarz E.M."/>
            <person name="Hu Y."/>
            <person name="Antoshechkin I."/>
            <person name="Miller M.M."/>
            <person name="Sternberg P.W."/>
            <person name="Aroian R.V."/>
        </authorList>
    </citation>
    <scope>NUCLEOTIDE SEQUENCE</scope>
    <source>
        <strain evidence="5">HY135</strain>
    </source>
</reference>
<dbReference type="PROSITE" id="PS50287">
    <property type="entry name" value="SRCR_2"/>
    <property type="match status" value="1"/>
</dbReference>
<dbReference type="GO" id="GO:0016020">
    <property type="term" value="C:membrane"/>
    <property type="evidence" value="ECO:0007669"/>
    <property type="project" value="InterPro"/>
</dbReference>
<evidence type="ECO:0000256" key="1">
    <source>
        <dbReference type="PROSITE-ProRule" id="PRU00196"/>
    </source>
</evidence>
<accession>A0A016WK07</accession>
<comment type="caution">
    <text evidence="4">The sequence shown here is derived from an EMBL/GenBank/DDBJ whole genome shotgun (WGS) entry which is preliminary data.</text>
</comment>
<evidence type="ECO:0000313" key="4">
    <source>
        <dbReference type="EMBL" id="EYC39363.1"/>
    </source>
</evidence>
<protein>
    <recommendedName>
        <fullName evidence="3">SRCR domain-containing protein</fullName>
    </recommendedName>
</protein>
<organism evidence="4 5">
    <name type="scientific">Ancylostoma ceylanicum</name>
    <dbReference type="NCBI Taxonomy" id="53326"/>
    <lineage>
        <taxon>Eukaryota</taxon>
        <taxon>Metazoa</taxon>
        <taxon>Ecdysozoa</taxon>
        <taxon>Nematoda</taxon>
        <taxon>Chromadorea</taxon>
        <taxon>Rhabditida</taxon>
        <taxon>Rhabditina</taxon>
        <taxon>Rhabditomorpha</taxon>
        <taxon>Strongyloidea</taxon>
        <taxon>Ancylostomatidae</taxon>
        <taxon>Ancylostomatinae</taxon>
        <taxon>Ancylostoma</taxon>
    </lineage>
</organism>
<comment type="caution">
    <text evidence="1">Lacks conserved residue(s) required for the propagation of feature annotation.</text>
</comment>
<gene>
    <name evidence="4" type="primary">Acey_s0660.g1270</name>
    <name evidence="4" type="ORF">Y032_0660g1270</name>
</gene>
<dbReference type="AlphaFoldDB" id="A0A016WK07"/>
<proteinExistence type="predicted"/>
<keyword evidence="5" id="KW-1185">Reference proteome</keyword>
<evidence type="ECO:0000259" key="3">
    <source>
        <dbReference type="PROSITE" id="PS50287"/>
    </source>
</evidence>
<feature type="region of interest" description="Disordered" evidence="2">
    <location>
        <begin position="37"/>
        <end position="62"/>
    </location>
</feature>
<dbReference type="Proteomes" id="UP000024635">
    <property type="component" value="Unassembled WGS sequence"/>
</dbReference>
<evidence type="ECO:0000313" key="5">
    <source>
        <dbReference type="Proteomes" id="UP000024635"/>
    </source>
</evidence>
<dbReference type="EMBL" id="JARK01000260">
    <property type="protein sequence ID" value="EYC39363.1"/>
    <property type="molecule type" value="Genomic_DNA"/>
</dbReference>
<sequence>MTEFDSFPREWKAACANLWKLILHDCSRCSFLGAGAASSRETTGSGDGLDHESLSSGNQPDNVNCSGTKELALRDQWAGNMSCFWRFGQLEHNRSAVVCT</sequence>
<evidence type="ECO:0000256" key="2">
    <source>
        <dbReference type="SAM" id="MobiDB-lite"/>
    </source>
</evidence>
<name>A0A016WK07_9BILA</name>